<evidence type="ECO:0000256" key="1">
    <source>
        <dbReference type="SAM" id="SignalP"/>
    </source>
</evidence>
<keyword evidence="3" id="KW-1185">Reference proteome</keyword>
<dbReference type="OrthoDB" id="3586357at2"/>
<comment type="caution">
    <text evidence="2">The sequence shown here is derived from an EMBL/GenBank/DDBJ whole genome shotgun (WGS) entry which is preliminary data.</text>
</comment>
<organism evidence="2 3">
    <name type="scientific">Labedaea rhizosphaerae</name>
    <dbReference type="NCBI Taxonomy" id="598644"/>
    <lineage>
        <taxon>Bacteria</taxon>
        <taxon>Bacillati</taxon>
        <taxon>Actinomycetota</taxon>
        <taxon>Actinomycetes</taxon>
        <taxon>Pseudonocardiales</taxon>
        <taxon>Pseudonocardiaceae</taxon>
        <taxon>Labedaea</taxon>
    </lineage>
</organism>
<evidence type="ECO:0000313" key="2">
    <source>
        <dbReference type="EMBL" id="TDP95087.1"/>
    </source>
</evidence>
<gene>
    <name evidence="2" type="ORF">EV186_105319</name>
</gene>
<reference evidence="2 3" key="1">
    <citation type="submission" date="2019-03" db="EMBL/GenBank/DDBJ databases">
        <title>Genomic Encyclopedia of Type Strains, Phase IV (KMG-IV): sequencing the most valuable type-strain genomes for metagenomic binning, comparative biology and taxonomic classification.</title>
        <authorList>
            <person name="Goeker M."/>
        </authorList>
    </citation>
    <scope>NUCLEOTIDE SEQUENCE [LARGE SCALE GENOMIC DNA]</scope>
    <source>
        <strain evidence="2 3">DSM 45361</strain>
    </source>
</reference>
<dbReference type="AlphaFoldDB" id="A0A4R6S782"/>
<dbReference type="RefSeq" id="WP_133852468.1">
    <property type="nucleotide sequence ID" value="NZ_SNXZ01000005.1"/>
</dbReference>
<evidence type="ECO:0000313" key="3">
    <source>
        <dbReference type="Proteomes" id="UP000295444"/>
    </source>
</evidence>
<accession>A0A4R6S782</accession>
<feature type="signal peptide" evidence="1">
    <location>
        <begin position="1"/>
        <end position="31"/>
    </location>
</feature>
<keyword evidence="1" id="KW-0732">Signal</keyword>
<dbReference type="EMBL" id="SNXZ01000005">
    <property type="protein sequence ID" value="TDP95087.1"/>
    <property type="molecule type" value="Genomic_DNA"/>
</dbReference>
<feature type="chain" id="PRO_5020279596" evidence="1">
    <location>
        <begin position="32"/>
        <end position="721"/>
    </location>
</feature>
<name>A0A4R6S782_LABRH</name>
<dbReference type="Proteomes" id="UP000295444">
    <property type="component" value="Unassembled WGS sequence"/>
</dbReference>
<protein>
    <submittedName>
        <fullName evidence="2">Uncharacterized protein</fullName>
    </submittedName>
</protein>
<proteinExistence type="predicted"/>
<sequence>MTRHLPLTAALLTAGALATGVVVALSGPAGAAPARKAPSTAHTVTLPTGDRFTVTPDSYYPTPGSGPGGPMARFTSPDGHRHVVPGGLSRYLGAGLDPALFDLDALAAAETDGKLPVSLTFAPGTQPTAPAGVTVTSVTGSTATGFLTSGAAFTDALRRGGPDHAAAGLRSVGLTGVVRAPVVQPRYPLHTLEIDAIDKTGAPASALVVLFNTDDLAKQDMTFVPVVDGIGKVAVPAGHYMALGDIDDLAADGRPLAMHIMSVDTTVTDAPLSKLTVDARTATAKLSVSTPKPATQAMVDVYMHVGDARGKAETFGFGVIGDDSLPMYLAPRAKPAVGTLHTLTDWHGFAGTDPNASDPAYRYDVAFNSDNGIAADQHLVVRPEELATVHARFAADPAYTDQDMLQLSVIDDSNVADAGHDALGWPVPPAGVATEYLGTAHGGRWILTGYAGVAGYDGELSTFRGGREYTVDYGHGALAPSAGTHTGTQPCIACAAGGTLTFGLHSTGDSQHSGDVWVSLDNAHFTLSRNGTTLADETGISGVVLPSVPEGPAVYHSTFDVDLSGVDGVTLSTATHTELTVPFDPAKAATLPDNDGCEGESAGTPCRILPLPTLRYDLPGTDLHNTTTSPVQVLHLEAGHLSYDGAGSTARFTSVKVSVSFDGGKTWRAAPVAGAAGHYVATWPNNAPAGTKPALQVTATDADGGAITQTIANAYQIGARS</sequence>